<protein>
    <submittedName>
        <fullName evidence="1">Uncharacterized protein</fullName>
    </submittedName>
</protein>
<dbReference type="RefSeq" id="WP_050352236.1">
    <property type="nucleotide sequence ID" value="NZ_CP073011.1"/>
</dbReference>
<dbReference type="Proteomes" id="UP000036780">
    <property type="component" value="Unassembled WGS sequence"/>
</dbReference>
<evidence type="ECO:0000313" key="2">
    <source>
        <dbReference type="Proteomes" id="UP000036780"/>
    </source>
</evidence>
<dbReference type="AlphaFoldDB" id="A0A0L0QMF4"/>
<proteinExistence type="predicted"/>
<name>A0A0L0QMF4_VIRPA</name>
<reference evidence="2" key="1">
    <citation type="submission" date="2015-07" db="EMBL/GenBank/DDBJ databases">
        <title>Fjat-10053 dsm26.</title>
        <authorList>
            <person name="Liu B."/>
            <person name="Wang J."/>
            <person name="Zhu Y."/>
            <person name="Liu G."/>
            <person name="Chen Q."/>
            <person name="Chen Z."/>
            <person name="Lan J."/>
            <person name="Che J."/>
            <person name="Ge C."/>
            <person name="Shi H."/>
            <person name="Pan Z."/>
            <person name="Liu X."/>
        </authorList>
    </citation>
    <scope>NUCLEOTIDE SEQUENCE [LARGE SCALE GENOMIC DNA]</scope>
    <source>
        <strain evidence="2">DSM 26</strain>
    </source>
</reference>
<dbReference type="GeneID" id="66871266"/>
<organism evidence="1 2">
    <name type="scientific">Virgibacillus pantothenticus</name>
    <dbReference type="NCBI Taxonomy" id="1473"/>
    <lineage>
        <taxon>Bacteria</taxon>
        <taxon>Bacillati</taxon>
        <taxon>Bacillota</taxon>
        <taxon>Bacilli</taxon>
        <taxon>Bacillales</taxon>
        <taxon>Bacillaceae</taxon>
        <taxon>Virgibacillus</taxon>
    </lineage>
</organism>
<dbReference type="PATRIC" id="fig|1473.5.peg.1574"/>
<gene>
    <name evidence="1" type="ORF">AFK71_14665</name>
</gene>
<comment type="caution">
    <text evidence="1">The sequence shown here is derived from an EMBL/GenBank/DDBJ whole genome shotgun (WGS) entry which is preliminary data.</text>
</comment>
<dbReference type="OrthoDB" id="9950721at2"/>
<evidence type="ECO:0000313" key="1">
    <source>
        <dbReference type="EMBL" id="KNE19689.1"/>
    </source>
</evidence>
<accession>A0A0L0QMF4</accession>
<keyword evidence="2" id="KW-1185">Reference proteome</keyword>
<dbReference type="EMBL" id="LGTO01000007">
    <property type="protein sequence ID" value="KNE19689.1"/>
    <property type="molecule type" value="Genomic_DNA"/>
</dbReference>
<sequence length="92" mass="10564">MANNLIKNKTKVFYTVKVKEGMFVRRAEFAGGRVIDLNVTDQESESYKYENKETAIKIALYTNGKIIKHSRTEVITEITEEIHVIKEDVNNG</sequence>